<dbReference type="EMBL" id="JAAAXW010000079">
    <property type="protein sequence ID" value="KAF9545071.1"/>
    <property type="molecule type" value="Genomic_DNA"/>
</dbReference>
<feature type="region of interest" description="Disordered" evidence="1">
    <location>
        <begin position="310"/>
        <end position="343"/>
    </location>
</feature>
<name>A0A9P6F8S9_9FUNG</name>
<accession>A0A9P6F8S9</accession>
<dbReference type="GO" id="GO:0004674">
    <property type="term" value="F:protein serine/threonine kinase activity"/>
    <property type="evidence" value="ECO:0007669"/>
    <property type="project" value="TreeGrafter"/>
</dbReference>
<protein>
    <recommendedName>
        <fullName evidence="2">Protein kinase domain-containing protein</fullName>
    </recommendedName>
</protein>
<dbReference type="Pfam" id="PF07714">
    <property type="entry name" value="PK_Tyr_Ser-Thr"/>
    <property type="match status" value="2"/>
</dbReference>
<dbReference type="GO" id="GO:0005524">
    <property type="term" value="F:ATP binding"/>
    <property type="evidence" value="ECO:0007669"/>
    <property type="project" value="InterPro"/>
</dbReference>
<feature type="compositionally biased region" description="Polar residues" evidence="1">
    <location>
        <begin position="24"/>
        <end position="41"/>
    </location>
</feature>
<dbReference type="InterPro" id="IPR051681">
    <property type="entry name" value="Ser/Thr_Kinases-Pseudokinases"/>
</dbReference>
<evidence type="ECO:0000313" key="3">
    <source>
        <dbReference type="EMBL" id="KAF9545071.1"/>
    </source>
</evidence>
<organism evidence="3 4">
    <name type="scientific">Mortierella hygrophila</name>
    <dbReference type="NCBI Taxonomy" id="979708"/>
    <lineage>
        <taxon>Eukaryota</taxon>
        <taxon>Fungi</taxon>
        <taxon>Fungi incertae sedis</taxon>
        <taxon>Mucoromycota</taxon>
        <taxon>Mortierellomycotina</taxon>
        <taxon>Mortierellomycetes</taxon>
        <taxon>Mortierellales</taxon>
        <taxon>Mortierellaceae</taxon>
        <taxon>Mortierella</taxon>
    </lineage>
</organism>
<dbReference type="SUPFAM" id="SSF56112">
    <property type="entry name" value="Protein kinase-like (PK-like)"/>
    <property type="match status" value="1"/>
</dbReference>
<dbReference type="PROSITE" id="PS50011">
    <property type="entry name" value="PROTEIN_KINASE_DOM"/>
    <property type="match status" value="1"/>
</dbReference>
<feature type="compositionally biased region" description="Basic and acidic residues" evidence="1">
    <location>
        <begin position="332"/>
        <end position="343"/>
    </location>
</feature>
<keyword evidence="4" id="KW-1185">Reference proteome</keyword>
<dbReference type="InterPro" id="IPR000719">
    <property type="entry name" value="Prot_kinase_dom"/>
</dbReference>
<proteinExistence type="predicted"/>
<reference evidence="3" key="1">
    <citation type="journal article" date="2020" name="Fungal Divers.">
        <title>Resolving the Mortierellaceae phylogeny through synthesis of multi-gene phylogenetics and phylogenomics.</title>
        <authorList>
            <person name="Vandepol N."/>
            <person name="Liber J."/>
            <person name="Desiro A."/>
            <person name="Na H."/>
            <person name="Kennedy M."/>
            <person name="Barry K."/>
            <person name="Grigoriev I.V."/>
            <person name="Miller A.N."/>
            <person name="O'Donnell K."/>
            <person name="Stajich J.E."/>
            <person name="Bonito G."/>
        </authorList>
    </citation>
    <scope>NUCLEOTIDE SEQUENCE</scope>
    <source>
        <strain evidence="3">NRRL 2591</strain>
    </source>
</reference>
<evidence type="ECO:0000259" key="2">
    <source>
        <dbReference type="PROSITE" id="PS50011"/>
    </source>
</evidence>
<feature type="compositionally biased region" description="Low complexity" evidence="1">
    <location>
        <begin position="72"/>
        <end position="87"/>
    </location>
</feature>
<dbReference type="InterPro" id="IPR011009">
    <property type="entry name" value="Kinase-like_dom_sf"/>
</dbReference>
<feature type="domain" description="Protein kinase" evidence="2">
    <location>
        <begin position="148"/>
        <end position="448"/>
    </location>
</feature>
<feature type="compositionally biased region" description="Polar residues" evidence="1">
    <location>
        <begin position="310"/>
        <end position="319"/>
    </location>
</feature>
<dbReference type="Proteomes" id="UP000723463">
    <property type="component" value="Unassembled WGS sequence"/>
</dbReference>
<feature type="region of interest" description="Disordered" evidence="1">
    <location>
        <begin position="21"/>
        <end position="91"/>
    </location>
</feature>
<dbReference type="InterPro" id="IPR001245">
    <property type="entry name" value="Ser-Thr/Tyr_kinase_cat_dom"/>
</dbReference>
<sequence>MGNILTKCCTEDVDLRKTHDHLSKTSPTLRTVNDSSSSTHNQQDDVELHNDAGAAKASVSVPAQQSNLDGNTTTTTTTITNKDTPATSKRPVSSFFKQISSSLVKKSAPANPKSLSLEQGLEQHFPFPLTAEERKVLLSNEIPSAEIENLSIGVDGGGMGIIHVAEWKGIKVAIKEASLNVITKEVEIYSRMKGCEGVVQYYGVTYPPGLDKLCIVTKYAEFGSLAWYLKVEYHNMDWSHKLLMATQISTAIARLHQEGIYHRDLHCGNILVDALGNAMLTDFGASTVMEQRVARSIDDYALQTFTTPEGESKYTSTKMPSAEQLAASSSNPKDKSGSSDEPKDPLIGVMAYIAPERFRNPSAFDARCDIYSLGVLLWELTSGHGAFTRVAQDVPLAVSILNGKRELPVEGTPQGYQDLYERCWETDPAKRPTLDEVLATLTNVRESMTPEELEVTRTRPSNRNSEDGSSIGSEFEQSVSVPRPTSELQSYIISDSVEH</sequence>
<dbReference type="AlphaFoldDB" id="A0A9P6F8S9"/>
<comment type="caution">
    <text evidence="3">The sequence shown here is derived from an EMBL/GenBank/DDBJ whole genome shotgun (WGS) entry which is preliminary data.</text>
</comment>
<evidence type="ECO:0000313" key="4">
    <source>
        <dbReference type="Proteomes" id="UP000723463"/>
    </source>
</evidence>
<gene>
    <name evidence="3" type="ORF">EC957_011312</name>
</gene>
<dbReference type="PANTHER" id="PTHR44329">
    <property type="entry name" value="SERINE/THREONINE-PROTEIN KINASE TNNI3K-RELATED"/>
    <property type="match status" value="1"/>
</dbReference>
<evidence type="ECO:0000256" key="1">
    <source>
        <dbReference type="SAM" id="MobiDB-lite"/>
    </source>
</evidence>
<feature type="compositionally biased region" description="Polar residues" evidence="1">
    <location>
        <begin position="458"/>
        <end position="480"/>
    </location>
</feature>
<feature type="compositionally biased region" description="Polar residues" evidence="1">
    <location>
        <begin position="61"/>
        <end position="71"/>
    </location>
</feature>
<dbReference type="Gene3D" id="1.10.510.10">
    <property type="entry name" value="Transferase(Phosphotransferase) domain 1"/>
    <property type="match status" value="1"/>
</dbReference>
<feature type="region of interest" description="Disordered" evidence="1">
    <location>
        <begin position="447"/>
        <end position="499"/>
    </location>
</feature>